<dbReference type="OrthoDB" id="892328at2"/>
<dbReference type="RefSeq" id="WP_146896841.1">
    <property type="nucleotide sequence ID" value="NZ_BJYS01000009.1"/>
</dbReference>
<dbReference type="AlphaFoldDB" id="A0A512AW53"/>
<organism evidence="1 2">
    <name type="scientific">Adhaeribacter aerolatus</name>
    <dbReference type="NCBI Taxonomy" id="670289"/>
    <lineage>
        <taxon>Bacteria</taxon>
        <taxon>Pseudomonadati</taxon>
        <taxon>Bacteroidota</taxon>
        <taxon>Cytophagia</taxon>
        <taxon>Cytophagales</taxon>
        <taxon>Hymenobacteraceae</taxon>
        <taxon>Adhaeribacter</taxon>
    </lineage>
</organism>
<evidence type="ECO:0000313" key="1">
    <source>
        <dbReference type="EMBL" id="GEO03941.1"/>
    </source>
</evidence>
<dbReference type="Proteomes" id="UP000321532">
    <property type="component" value="Unassembled WGS sequence"/>
</dbReference>
<comment type="caution">
    <text evidence="1">The sequence shown here is derived from an EMBL/GenBank/DDBJ whole genome shotgun (WGS) entry which is preliminary data.</text>
</comment>
<dbReference type="Gene3D" id="2.180.10.10">
    <property type="entry name" value="RHS repeat-associated core"/>
    <property type="match status" value="1"/>
</dbReference>
<proteinExistence type="predicted"/>
<sequence length="272" mass="30168">MQKISTLLIALFMASAIFTSCKENEIDGPKTETDCATLKEWTDNQGKRVLLNQYAFNGDKISKMTHFGLDGKKTESLAEYDNQGRLVKISDKISSEGVDAGTQYLTTFAYYNDGTLSQTDYYKVEDGKNNLLQTRIFYYENNKVTKLVSSGGVHWRYEYNEGGNVTKTYFQPASGAEYLEEEYTAYDDKLLANSLPNVVVLQNISSSSAGLNFSKNNAIAYKVYNPDGSLKTAYSFNRAYNPAGSQTKVVNTTITGGTTATATVETEYPTCK</sequence>
<name>A0A512AW53_9BACT</name>
<keyword evidence="2" id="KW-1185">Reference proteome</keyword>
<protein>
    <recommendedName>
        <fullName evidence="3">DUF4595 domain-containing protein</fullName>
    </recommendedName>
</protein>
<evidence type="ECO:0000313" key="2">
    <source>
        <dbReference type="Proteomes" id="UP000321532"/>
    </source>
</evidence>
<accession>A0A512AW53</accession>
<dbReference type="EMBL" id="BJYS01000009">
    <property type="protein sequence ID" value="GEO03941.1"/>
    <property type="molecule type" value="Genomic_DNA"/>
</dbReference>
<evidence type="ECO:0008006" key="3">
    <source>
        <dbReference type="Google" id="ProtNLM"/>
    </source>
</evidence>
<gene>
    <name evidence="1" type="ORF">AAE02nite_16050</name>
</gene>
<reference evidence="1 2" key="1">
    <citation type="submission" date="2019-07" db="EMBL/GenBank/DDBJ databases">
        <title>Whole genome shotgun sequence of Adhaeribacter aerolatus NBRC 106133.</title>
        <authorList>
            <person name="Hosoyama A."/>
            <person name="Uohara A."/>
            <person name="Ohji S."/>
            <person name="Ichikawa N."/>
        </authorList>
    </citation>
    <scope>NUCLEOTIDE SEQUENCE [LARGE SCALE GENOMIC DNA]</scope>
    <source>
        <strain evidence="1 2">NBRC 106133</strain>
    </source>
</reference>
<dbReference type="PROSITE" id="PS51257">
    <property type="entry name" value="PROKAR_LIPOPROTEIN"/>
    <property type="match status" value="1"/>
</dbReference>